<evidence type="ECO:0000256" key="4">
    <source>
        <dbReference type="ARBA" id="ARBA00011014"/>
    </source>
</evidence>
<evidence type="ECO:0000256" key="1">
    <source>
        <dbReference type="ARBA" id="ARBA00004221"/>
    </source>
</evidence>
<evidence type="ECO:0000256" key="7">
    <source>
        <dbReference type="ARBA" id="ARBA00022525"/>
    </source>
</evidence>
<dbReference type="InterPro" id="IPR028173">
    <property type="entry name" value="Augurin"/>
</dbReference>
<dbReference type="GO" id="GO:0090398">
    <property type="term" value="P:cellular senescence"/>
    <property type="evidence" value="ECO:0007669"/>
    <property type="project" value="TreeGrafter"/>
</dbReference>
<evidence type="ECO:0000256" key="11">
    <source>
        <dbReference type="SAM" id="MobiDB-lite"/>
    </source>
</evidence>
<gene>
    <name evidence="12" type="ORF">NDU88_006330</name>
</gene>
<evidence type="ECO:0000256" key="10">
    <source>
        <dbReference type="ARBA" id="ARBA00023136"/>
    </source>
</evidence>
<keyword evidence="9" id="KW-0732">Signal</keyword>
<evidence type="ECO:0000256" key="2">
    <source>
        <dbReference type="ARBA" id="ARBA00004496"/>
    </source>
</evidence>
<dbReference type="Proteomes" id="UP001066276">
    <property type="component" value="Chromosome 8"/>
</dbReference>
<keyword evidence="5" id="KW-1003">Cell membrane</keyword>
<comment type="caution">
    <text evidence="12">The sequence shown here is derived from an EMBL/GenBank/DDBJ whole genome shotgun (WGS) entry which is preliminary data.</text>
</comment>
<keyword evidence="7" id="KW-0964">Secreted</keyword>
<dbReference type="GO" id="GO:0042127">
    <property type="term" value="P:regulation of cell population proliferation"/>
    <property type="evidence" value="ECO:0007669"/>
    <property type="project" value="TreeGrafter"/>
</dbReference>
<evidence type="ECO:0000256" key="3">
    <source>
        <dbReference type="ARBA" id="ARBA00004613"/>
    </source>
</evidence>
<evidence type="ECO:0000256" key="8">
    <source>
        <dbReference type="ARBA" id="ARBA00022685"/>
    </source>
</evidence>
<evidence type="ECO:0000256" key="9">
    <source>
        <dbReference type="ARBA" id="ARBA00022729"/>
    </source>
</evidence>
<evidence type="ECO:0000313" key="12">
    <source>
        <dbReference type="EMBL" id="KAJ1118135.1"/>
    </source>
</evidence>
<reference evidence="12" key="1">
    <citation type="journal article" date="2022" name="bioRxiv">
        <title>Sequencing and chromosome-scale assembly of the giantPleurodeles waltlgenome.</title>
        <authorList>
            <person name="Brown T."/>
            <person name="Elewa A."/>
            <person name="Iarovenko S."/>
            <person name="Subramanian E."/>
            <person name="Araus A.J."/>
            <person name="Petzold A."/>
            <person name="Susuki M."/>
            <person name="Suzuki K.-i.T."/>
            <person name="Hayashi T."/>
            <person name="Toyoda A."/>
            <person name="Oliveira C."/>
            <person name="Osipova E."/>
            <person name="Leigh N.D."/>
            <person name="Simon A."/>
            <person name="Yun M.H."/>
        </authorList>
    </citation>
    <scope>NUCLEOTIDE SEQUENCE</scope>
    <source>
        <strain evidence="12">20211129_DDA</strain>
        <tissue evidence="12">Liver</tissue>
    </source>
</reference>
<evidence type="ECO:0000256" key="5">
    <source>
        <dbReference type="ARBA" id="ARBA00022475"/>
    </source>
</evidence>
<accession>A0AAV7NT47</accession>
<dbReference type="GO" id="GO:0005615">
    <property type="term" value="C:extracellular space"/>
    <property type="evidence" value="ECO:0007669"/>
    <property type="project" value="TreeGrafter"/>
</dbReference>
<dbReference type="PANTHER" id="PTHR31613">
    <property type="entry name" value="AUGURIN"/>
    <property type="match status" value="1"/>
</dbReference>
<dbReference type="Pfam" id="PF15187">
    <property type="entry name" value="Augurin"/>
    <property type="match status" value="1"/>
</dbReference>
<dbReference type="GO" id="GO:0007417">
    <property type="term" value="P:central nervous system development"/>
    <property type="evidence" value="ECO:0007669"/>
    <property type="project" value="TreeGrafter"/>
</dbReference>
<dbReference type="AlphaFoldDB" id="A0AAV7NT47"/>
<dbReference type="GO" id="GO:0070314">
    <property type="term" value="P:G1 to G0 transition"/>
    <property type="evidence" value="ECO:0007669"/>
    <property type="project" value="TreeGrafter"/>
</dbReference>
<dbReference type="EMBL" id="JANPWB010000012">
    <property type="protein sequence ID" value="KAJ1118135.1"/>
    <property type="molecule type" value="Genomic_DNA"/>
</dbReference>
<proteinExistence type="inferred from homology"/>
<sequence>MAPRSSLHQGSATTPRWWWPRGLSLAAFTLLLALICLCPDGSSGNKLRLMLQKREVPVPSKAEVSVSENAAKAFLNTPRRQKRQLWDRNQPDVQQWYQQFIYMGFDEAKFEDDMAYWKNMGRGGNDYHGGYYQHHYDEDAPLGPRNPHTFRHGASVNYDDY</sequence>
<dbReference type="GO" id="GO:0031145">
    <property type="term" value="P:anaphase-promoting complex-dependent catabolic process"/>
    <property type="evidence" value="ECO:0007669"/>
    <property type="project" value="TreeGrafter"/>
</dbReference>
<evidence type="ECO:0000256" key="6">
    <source>
        <dbReference type="ARBA" id="ARBA00022490"/>
    </source>
</evidence>
<organism evidence="12 13">
    <name type="scientific">Pleurodeles waltl</name>
    <name type="common">Iberian ribbed newt</name>
    <dbReference type="NCBI Taxonomy" id="8319"/>
    <lineage>
        <taxon>Eukaryota</taxon>
        <taxon>Metazoa</taxon>
        <taxon>Chordata</taxon>
        <taxon>Craniata</taxon>
        <taxon>Vertebrata</taxon>
        <taxon>Euteleostomi</taxon>
        <taxon>Amphibia</taxon>
        <taxon>Batrachia</taxon>
        <taxon>Caudata</taxon>
        <taxon>Salamandroidea</taxon>
        <taxon>Salamandridae</taxon>
        <taxon>Pleurodelinae</taxon>
        <taxon>Pleurodeles</taxon>
    </lineage>
</organism>
<dbReference type="GO" id="GO:0005737">
    <property type="term" value="C:cytoplasm"/>
    <property type="evidence" value="ECO:0007669"/>
    <property type="project" value="UniProtKB-SubCell"/>
</dbReference>
<keyword evidence="8" id="KW-0165">Cleavage on pair of basic residues</keyword>
<dbReference type="PANTHER" id="PTHR31613:SF2">
    <property type="entry name" value="AUGURIN"/>
    <property type="match status" value="1"/>
</dbReference>
<keyword evidence="10" id="KW-0472">Membrane</keyword>
<evidence type="ECO:0008006" key="14">
    <source>
        <dbReference type="Google" id="ProtNLM"/>
    </source>
</evidence>
<name>A0AAV7NT47_PLEWA</name>
<dbReference type="GO" id="GO:0016324">
    <property type="term" value="C:apical plasma membrane"/>
    <property type="evidence" value="ECO:0007669"/>
    <property type="project" value="UniProtKB-SubCell"/>
</dbReference>
<evidence type="ECO:0000313" key="13">
    <source>
        <dbReference type="Proteomes" id="UP001066276"/>
    </source>
</evidence>
<protein>
    <recommendedName>
        <fullName evidence="14">Augurin</fullName>
    </recommendedName>
</protein>
<keyword evidence="13" id="KW-1185">Reference proteome</keyword>
<comment type="similarity">
    <text evidence="4">Belongs to the augurin family.</text>
</comment>
<keyword evidence="6" id="KW-0963">Cytoplasm</keyword>
<feature type="region of interest" description="Disordered" evidence="11">
    <location>
        <begin position="142"/>
        <end position="161"/>
    </location>
</feature>
<comment type="subcellular location">
    <subcellularLocation>
        <location evidence="1">Apical cell membrane</location>
    </subcellularLocation>
    <subcellularLocation>
        <location evidence="2">Cytoplasm</location>
    </subcellularLocation>
    <subcellularLocation>
        <location evidence="3">Secreted</location>
    </subcellularLocation>
</comment>